<protein>
    <recommendedName>
        <fullName evidence="1">Phage tail collar domain-containing protein</fullName>
    </recommendedName>
</protein>
<feature type="domain" description="Phage tail collar" evidence="1">
    <location>
        <begin position="106"/>
        <end position="144"/>
    </location>
</feature>
<dbReference type="KEGG" id="crz:D1345_22105"/>
<dbReference type="Pfam" id="PF07484">
    <property type="entry name" value="Collar"/>
    <property type="match status" value="1"/>
</dbReference>
<dbReference type="EMBL" id="CP031968">
    <property type="protein sequence ID" value="AXT48691.1"/>
    <property type="molecule type" value="Genomic_DNA"/>
</dbReference>
<organism evidence="2 3">
    <name type="scientific">Chromobacterium rhizoryzae</name>
    <dbReference type="NCBI Taxonomy" id="1778675"/>
    <lineage>
        <taxon>Bacteria</taxon>
        <taxon>Pseudomonadati</taxon>
        <taxon>Pseudomonadota</taxon>
        <taxon>Betaproteobacteria</taxon>
        <taxon>Neisseriales</taxon>
        <taxon>Chromobacteriaceae</taxon>
        <taxon>Chromobacterium</taxon>
    </lineage>
</organism>
<evidence type="ECO:0000313" key="2">
    <source>
        <dbReference type="EMBL" id="AXT48691.1"/>
    </source>
</evidence>
<dbReference type="AlphaFoldDB" id="A0AAD0RWM4"/>
<dbReference type="SUPFAM" id="SSF88874">
    <property type="entry name" value="Receptor-binding domain of short tail fibre protein gp12"/>
    <property type="match status" value="2"/>
</dbReference>
<dbReference type="Gene3D" id="2.60.120.200">
    <property type="match status" value="1"/>
</dbReference>
<proteinExistence type="predicted"/>
<dbReference type="RefSeq" id="WP_107732164.1">
    <property type="nucleotide sequence ID" value="NZ_CP031968.1"/>
</dbReference>
<reference evidence="2 3" key="1">
    <citation type="submission" date="2018-08" db="EMBL/GenBank/DDBJ databases">
        <title>Complete genome sequence of JP2-74.</title>
        <authorList>
            <person name="Wu L."/>
        </authorList>
    </citation>
    <scope>NUCLEOTIDE SEQUENCE [LARGE SCALE GENOMIC DNA]</scope>
    <source>
        <strain evidence="2 3">JP2-74</strain>
    </source>
</reference>
<name>A0AAD0RWM4_9NEIS</name>
<dbReference type="SUPFAM" id="SSF49899">
    <property type="entry name" value="Concanavalin A-like lectins/glucanases"/>
    <property type="match status" value="1"/>
</dbReference>
<dbReference type="Gene3D" id="3.90.1340.10">
    <property type="entry name" value="Phage tail collar domain"/>
    <property type="match status" value="1"/>
</dbReference>
<dbReference type="Pfam" id="PF13385">
    <property type="entry name" value="Laminin_G_3"/>
    <property type="match status" value="1"/>
</dbReference>
<sequence>MQNTLKPINSPDGLFHDGNPTTGELGTIVSADWLNSLQLATAATQDELIALIKDSGQELDASRKDQLLQAVKKMAWGGNSKPTTLAGYGITDGASMSQVKAAAPAGEVAYFAMPIAPEGWLRANGTQVWQSTYPELFNSIGHRFAPIKGDVQAMLRLDEAEKLADCAWGSVVSTFGGAGMSTEQAKFGTQSLKTQEIGGYASMPLAEAFNPNEFTIEGWHFPNFTGTGTSNGYQVAWIASMNQSKTWGEITIGLDKASKAPVIWLAGVEPGFIVEASAGTPGIFSTARWYHIAFCYDGQNYRLFVDGVLTWSLSSTRRVFIADNTLLFGVDGCAPGLSGSSSGYYQDWKVSKKNLYASAFSPPSAPAVYRTDASSGKFYLPNLNGQFLRGWGEERGVDGGRSFGGAQLGSVESHRHPSLEWSGMSFLVNDVGQGDLIQGTHFTGYSPTKYAGRVNVTGVTGGSETRPRNLALLACIKY</sequence>
<dbReference type="InterPro" id="IPR011083">
    <property type="entry name" value="Phage_tail_collar_dom"/>
</dbReference>
<keyword evidence="3" id="KW-1185">Reference proteome</keyword>
<gene>
    <name evidence="2" type="ORF">D1345_22105</name>
</gene>
<accession>A0AAD0RWM4</accession>
<dbReference type="Proteomes" id="UP000259465">
    <property type="component" value="Chromosome"/>
</dbReference>
<dbReference type="InterPro" id="IPR037053">
    <property type="entry name" value="Phage_tail_collar_dom_sf"/>
</dbReference>
<evidence type="ECO:0000259" key="1">
    <source>
        <dbReference type="Pfam" id="PF07484"/>
    </source>
</evidence>
<evidence type="ECO:0000313" key="3">
    <source>
        <dbReference type="Proteomes" id="UP000259465"/>
    </source>
</evidence>
<dbReference type="InterPro" id="IPR013320">
    <property type="entry name" value="ConA-like_dom_sf"/>
</dbReference>